<gene>
    <name evidence="1" type="ORF">DAT39_005071</name>
</gene>
<evidence type="ECO:0000313" key="1">
    <source>
        <dbReference type="EMBL" id="KAF5905230.1"/>
    </source>
</evidence>
<dbReference type="EMBL" id="QNUK01000047">
    <property type="protein sequence ID" value="KAF5905230.1"/>
    <property type="molecule type" value="Genomic_DNA"/>
</dbReference>
<evidence type="ECO:0000313" key="2">
    <source>
        <dbReference type="Proteomes" id="UP000727407"/>
    </source>
</evidence>
<reference evidence="1" key="1">
    <citation type="submission" date="2020-07" db="EMBL/GenBank/DDBJ databases">
        <title>Clarias magur genome sequencing, assembly and annotation.</title>
        <authorList>
            <person name="Kushwaha B."/>
            <person name="Kumar R."/>
            <person name="Das P."/>
            <person name="Joshi C.G."/>
            <person name="Kumar D."/>
            <person name="Nagpure N.S."/>
            <person name="Pandey M."/>
            <person name="Agarwal S."/>
            <person name="Srivastava S."/>
            <person name="Singh M."/>
            <person name="Sahoo L."/>
            <person name="Jayasankar P."/>
            <person name="Meher P.K."/>
            <person name="Koringa P.G."/>
            <person name="Iquebal M.A."/>
            <person name="Das S.P."/>
            <person name="Bit A."/>
            <person name="Patnaik S."/>
            <person name="Patel N."/>
            <person name="Shah T.M."/>
            <person name="Hinsu A."/>
            <person name="Jena J.K."/>
        </authorList>
    </citation>
    <scope>NUCLEOTIDE SEQUENCE</scope>
    <source>
        <strain evidence="1">CIFAMagur01</strain>
        <tissue evidence="1">Testis</tissue>
    </source>
</reference>
<keyword evidence="2" id="KW-1185">Reference proteome</keyword>
<sequence>LVCIWSFPTDLELHHGACGRVLMALWGADEGIWGTHLFLPDSAMTASSAHKLLAERPVCGIKDPCYCHHQTIREQSATYGVPFGDGTCGC</sequence>
<dbReference type="Proteomes" id="UP000727407">
    <property type="component" value="Unassembled WGS sequence"/>
</dbReference>
<name>A0A8J4U3N6_CLAMG</name>
<organism evidence="1 2">
    <name type="scientific">Clarias magur</name>
    <name type="common">Asian catfish</name>
    <name type="synonym">Macropteronotus magur</name>
    <dbReference type="NCBI Taxonomy" id="1594786"/>
    <lineage>
        <taxon>Eukaryota</taxon>
        <taxon>Metazoa</taxon>
        <taxon>Chordata</taxon>
        <taxon>Craniata</taxon>
        <taxon>Vertebrata</taxon>
        <taxon>Euteleostomi</taxon>
        <taxon>Actinopterygii</taxon>
        <taxon>Neopterygii</taxon>
        <taxon>Teleostei</taxon>
        <taxon>Ostariophysi</taxon>
        <taxon>Siluriformes</taxon>
        <taxon>Clariidae</taxon>
        <taxon>Clarias</taxon>
    </lineage>
</organism>
<dbReference type="AlphaFoldDB" id="A0A8J4U3N6"/>
<proteinExistence type="predicted"/>
<accession>A0A8J4U3N6</accession>
<feature type="non-terminal residue" evidence="1">
    <location>
        <position position="1"/>
    </location>
</feature>
<comment type="caution">
    <text evidence="1">The sequence shown here is derived from an EMBL/GenBank/DDBJ whole genome shotgun (WGS) entry which is preliminary data.</text>
</comment>
<protein>
    <submittedName>
        <fullName evidence="1">Lysosomal alpha-mannosidase</fullName>
    </submittedName>
</protein>